<keyword evidence="3" id="KW-1185">Reference proteome</keyword>
<protein>
    <submittedName>
        <fullName evidence="2">Uncharacterized protein</fullName>
    </submittedName>
</protein>
<evidence type="ECO:0000313" key="2">
    <source>
        <dbReference type="EMBL" id="PWY65788.1"/>
    </source>
</evidence>
<keyword evidence="1" id="KW-0472">Membrane</keyword>
<comment type="caution">
    <text evidence="2">The sequence shown here is derived from an EMBL/GenBank/DDBJ whole genome shotgun (WGS) entry which is preliminary data.</text>
</comment>
<dbReference type="RefSeq" id="XP_025384662.1">
    <property type="nucleotide sequence ID" value="XM_025525976.1"/>
</dbReference>
<evidence type="ECO:0000313" key="3">
    <source>
        <dbReference type="Proteomes" id="UP000246171"/>
    </source>
</evidence>
<organism evidence="2 3">
    <name type="scientific">Aspergillus eucalypticola (strain CBS 122712 / IBT 29274)</name>
    <dbReference type="NCBI Taxonomy" id="1448314"/>
    <lineage>
        <taxon>Eukaryota</taxon>
        <taxon>Fungi</taxon>
        <taxon>Dikarya</taxon>
        <taxon>Ascomycota</taxon>
        <taxon>Pezizomycotina</taxon>
        <taxon>Eurotiomycetes</taxon>
        <taxon>Eurotiomycetidae</taxon>
        <taxon>Eurotiales</taxon>
        <taxon>Aspergillaceae</taxon>
        <taxon>Aspergillus</taxon>
        <taxon>Aspergillus subgen. Circumdati</taxon>
    </lineage>
</organism>
<gene>
    <name evidence="2" type="ORF">BO83DRAFT_116598</name>
</gene>
<sequence>MGGFDLPSGEVGADRIHILGSLGEYRILSVLLLVWTGGGGIVTMVGGIIRSYAGLLSLLKDEEGGCYL</sequence>
<keyword evidence="1" id="KW-0812">Transmembrane</keyword>
<accession>A0A317UXU1</accession>
<dbReference type="GeneID" id="37047938"/>
<dbReference type="Proteomes" id="UP000246171">
    <property type="component" value="Unassembled WGS sequence"/>
</dbReference>
<proteinExistence type="predicted"/>
<reference evidence="2" key="1">
    <citation type="submission" date="2016-12" db="EMBL/GenBank/DDBJ databases">
        <title>The genomes of Aspergillus section Nigri reveals drivers in fungal speciation.</title>
        <authorList>
            <consortium name="DOE Joint Genome Institute"/>
            <person name="Vesth T.C."/>
            <person name="Nybo J."/>
            <person name="Theobald S."/>
            <person name="Brandl J."/>
            <person name="Frisvad J.C."/>
            <person name="Nielsen K.F."/>
            <person name="Lyhne E.K."/>
            <person name="Kogle M.E."/>
            <person name="Kuo A."/>
            <person name="Riley R."/>
            <person name="Clum A."/>
            <person name="Nolan M."/>
            <person name="Lipzen A."/>
            <person name="Salamov A."/>
            <person name="Henrissat B."/>
            <person name="Wiebenga A."/>
            <person name="De vries R.P."/>
            <person name="Grigoriev I.V."/>
            <person name="Mortensen U.H."/>
            <person name="Andersen M.R."/>
            <person name="Baker S.E."/>
        </authorList>
    </citation>
    <scope>NUCLEOTIDE SEQUENCE</scope>
    <source>
        <strain evidence="2">CBS 122712</strain>
    </source>
</reference>
<name>A0A317UXU1_ASPEC</name>
<dbReference type="VEuPathDB" id="FungiDB:BO83DRAFT_116598"/>
<feature type="transmembrane region" description="Helical" evidence="1">
    <location>
        <begin position="27"/>
        <end position="49"/>
    </location>
</feature>
<dbReference type="AlphaFoldDB" id="A0A317UXU1"/>
<dbReference type="EMBL" id="MSFU01000026">
    <property type="protein sequence ID" value="PWY65788.1"/>
    <property type="molecule type" value="Genomic_DNA"/>
</dbReference>
<evidence type="ECO:0000256" key="1">
    <source>
        <dbReference type="SAM" id="Phobius"/>
    </source>
</evidence>
<keyword evidence="1" id="KW-1133">Transmembrane helix</keyword>